<dbReference type="SUPFAM" id="SSF52058">
    <property type="entry name" value="L domain-like"/>
    <property type="match status" value="1"/>
</dbReference>
<proteinExistence type="predicted"/>
<evidence type="ECO:0000313" key="2">
    <source>
        <dbReference type="EMBL" id="KAK9667852.1"/>
    </source>
</evidence>
<evidence type="ECO:0000259" key="1">
    <source>
        <dbReference type="Pfam" id="PF25019"/>
    </source>
</evidence>
<reference evidence="2" key="1">
    <citation type="submission" date="2024-03" db="EMBL/GenBank/DDBJ databases">
        <title>WGS assembly of Saponaria officinalis var. Norfolk2.</title>
        <authorList>
            <person name="Jenkins J."/>
            <person name="Shu S."/>
            <person name="Grimwood J."/>
            <person name="Barry K."/>
            <person name="Goodstein D."/>
            <person name="Schmutz J."/>
            <person name="Leebens-Mack J."/>
            <person name="Osbourn A."/>
        </authorList>
    </citation>
    <scope>NUCLEOTIDE SEQUENCE [LARGE SCALE GENOMIC DNA]</scope>
    <source>
        <strain evidence="2">JIC</strain>
    </source>
</reference>
<dbReference type="PANTHER" id="PTHR47186">
    <property type="entry name" value="LEUCINE-RICH REPEAT-CONTAINING PROTEIN 57"/>
    <property type="match status" value="1"/>
</dbReference>
<dbReference type="PANTHER" id="PTHR47186:SF13">
    <property type="entry name" value="DISEASE RESISTANCE PROTEIN RGA3"/>
    <property type="match status" value="1"/>
</dbReference>
<dbReference type="InterPro" id="IPR032675">
    <property type="entry name" value="LRR_dom_sf"/>
</dbReference>
<dbReference type="PROSITE" id="PS51450">
    <property type="entry name" value="LRR"/>
    <property type="match status" value="1"/>
</dbReference>
<gene>
    <name evidence="2" type="ORF">RND81_13G015600</name>
</gene>
<protein>
    <recommendedName>
        <fullName evidence="1">R13L1/DRL21-like LRR repeat region domain-containing protein</fullName>
    </recommendedName>
</protein>
<dbReference type="Gene3D" id="3.80.10.10">
    <property type="entry name" value="Ribonuclease Inhibitor"/>
    <property type="match status" value="3"/>
</dbReference>
<dbReference type="EMBL" id="JBDFQZ010000013">
    <property type="protein sequence ID" value="KAK9667852.1"/>
    <property type="molecule type" value="Genomic_DNA"/>
</dbReference>
<dbReference type="AlphaFoldDB" id="A0AAW1GVR3"/>
<dbReference type="SUPFAM" id="SSF52047">
    <property type="entry name" value="RNI-like"/>
    <property type="match status" value="1"/>
</dbReference>
<sequence>MHDLMHDLALEVAGTECKMAKFQDRKFSDRNRHLSFDYRLTDSWVIPASLLKAKQLRTFLLTGKQFQDGSDFNKSTIQQLISNFRCLRTLDMRMLGVTTIPESIGKLIHLRYLNVSINPIEELPGSITKLQNLKTFILSHCQSLRALPSHTRKLTNLRSLNVYGCRNLTHMPPALGALTSLHRLPLFLVNYTSPVSIWNPTTAKLRDLNTLNNLRGSLEIKLLGDLEDPVSEAREANLSSKHRLTELVIEFGRDTADYVDDHDKCILEGLKPHQNLKKLEIYWYRDQKLPSWAMTDSLCLTLPNLVEIRLCQFETCRRVPCFSQLPFLRCLRLDHLRRVEYMESSQHGLQSPPLSTETFFPSLQELALVGMFRLKGWWEDVEAIDSSDQEEAQHQLSALSPSFSSLAILRIEDCMDLRNFPLCPNVEKLALNNVNKLAMLKKLTSFTVSGTVGPSVSIPQYSSKLKTLSVDKVEDLISLPEECLGNITSLEIKDSMFSNTSKLEEVFKRLFSLRSLKFTDCLRLESVSKGLEHLTSLSSLFIQNCSQLDLSQSNGVEDGMPWKALNSLFSLEFEKVDNLVHLPSGFRHLTNLRSLRISRNFRMVELPEWISCFSSLQYMELYDCFSLACLPREFGKLATLNELKIVQCPNLTDRCQGPTGRDWPKIQHIPLVTVRYNVFS</sequence>
<dbReference type="Proteomes" id="UP001443914">
    <property type="component" value="Unassembled WGS sequence"/>
</dbReference>
<keyword evidence="3" id="KW-1185">Reference proteome</keyword>
<name>A0AAW1GVR3_SAPOF</name>
<comment type="caution">
    <text evidence="2">The sequence shown here is derived from an EMBL/GenBank/DDBJ whole genome shotgun (WGS) entry which is preliminary data.</text>
</comment>
<dbReference type="InterPro" id="IPR001611">
    <property type="entry name" value="Leu-rich_rpt"/>
</dbReference>
<accession>A0AAW1GVR3</accession>
<feature type="domain" description="R13L1/DRL21-like LRR repeat region" evidence="1">
    <location>
        <begin position="205"/>
        <end position="335"/>
    </location>
</feature>
<evidence type="ECO:0000313" key="3">
    <source>
        <dbReference type="Proteomes" id="UP001443914"/>
    </source>
</evidence>
<dbReference type="InterPro" id="IPR056789">
    <property type="entry name" value="LRR_R13L1-DRL21"/>
</dbReference>
<dbReference type="Pfam" id="PF25019">
    <property type="entry name" value="LRR_R13L1-DRL21"/>
    <property type="match status" value="1"/>
</dbReference>
<organism evidence="2 3">
    <name type="scientific">Saponaria officinalis</name>
    <name type="common">Common soapwort</name>
    <name type="synonym">Lychnis saponaria</name>
    <dbReference type="NCBI Taxonomy" id="3572"/>
    <lineage>
        <taxon>Eukaryota</taxon>
        <taxon>Viridiplantae</taxon>
        <taxon>Streptophyta</taxon>
        <taxon>Embryophyta</taxon>
        <taxon>Tracheophyta</taxon>
        <taxon>Spermatophyta</taxon>
        <taxon>Magnoliopsida</taxon>
        <taxon>eudicotyledons</taxon>
        <taxon>Gunneridae</taxon>
        <taxon>Pentapetalae</taxon>
        <taxon>Caryophyllales</taxon>
        <taxon>Caryophyllaceae</taxon>
        <taxon>Caryophylleae</taxon>
        <taxon>Saponaria</taxon>
    </lineage>
</organism>